<protein>
    <submittedName>
        <fullName evidence="1">Uncharacterized protein</fullName>
    </submittedName>
</protein>
<name>A0ABU2FSA6_9EURY</name>
<accession>A0ABU2FSA6</accession>
<dbReference type="RefSeq" id="WP_310900965.1">
    <property type="nucleotide sequence ID" value="NZ_JAMQOS010000004.1"/>
</dbReference>
<evidence type="ECO:0000313" key="2">
    <source>
        <dbReference type="Proteomes" id="UP001268864"/>
    </source>
</evidence>
<keyword evidence="2" id="KW-1185">Reference proteome</keyword>
<gene>
    <name evidence="1" type="ORF">NDI86_13455</name>
</gene>
<dbReference type="EMBL" id="JAMQOS010000004">
    <property type="protein sequence ID" value="MDS0283132.1"/>
    <property type="molecule type" value="Genomic_DNA"/>
</dbReference>
<organism evidence="1 2">
    <name type="scientific">Haloarcula onubensis</name>
    <dbReference type="NCBI Taxonomy" id="2950539"/>
    <lineage>
        <taxon>Archaea</taxon>
        <taxon>Methanobacteriati</taxon>
        <taxon>Methanobacteriota</taxon>
        <taxon>Stenosarchaea group</taxon>
        <taxon>Halobacteria</taxon>
        <taxon>Halobacteriales</taxon>
        <taxon>Haloarculaceae</taxon>
        <taxon>Haloarcula</taxon>
    </lineage>
</organism>
<evidence type="ECO:0000313" key="1">
    <source>
        <dbReference type="EMBL" id="MDS0283132.1"/>
    </source>
</evidence>
<proteinExistence type="predicted"/>
<dbReference type="Proteomes" id="UP001268864">
    <property type="component" value="Unassembled WGS sequence"/>
</dbReference>
<reference evidence="1 2" key="1">
    <citation type="submission" date="2022-06" db="EMBL/GenBank/DDBJ databases">
        <title>Halomicroarcula sp. a new haloarchaeum isolate from saline soil.</title>
        <authorList>
            <person name="Strakova D."/>
            <person name="Galisteo C."/>
            <person name="Sanchez-Porro C."/>
            <person name="Ventosa A."/>
        </authorList>
    </citation>
    <scope>NUCLEOTIDE SEQUENCE [LARGE SCALE GENOMIC DNA]</scope>
    <source>
        <strain evidence="1 2">S3CR25-11</strain>
    </source>
</reference>
<comment type="caution">
    <text evidence="1">The sequence shown here is derived from an EMBL/GenBank/DDBJ whole genome shotgun (WGS) entry which is preliminary data.</text>
</comment>
<sequence length="47" mass="5570">MKRTIYLYQSGTETRVTLDTESYDRLLDSNRTEVIKRYGNVPVVKIF</sequence>